<feature type="compositionally biased region" description="Polar residues" evidence="2">
    <location>
        <begin position="402"/>
        <end position="413"/>
    </location>
</feature>
<dbReference type="Pfam" id="PF13174">
    <property type="entry name" value="TPR_6"/>
    <property type="match status" value="1"/>
</dbReference>
<gene>
    <name evidence="3" type="ORF">HRQ91_02560</name>
</gene>
<sequence>MYILSGSERRIDFSRKLKSRLSSGLAGIVFAALAFSGATVPLAAEAEYGAGNFESSAAEKLSPEAVPPEIFLFGEIQAAYNSGFYPGTVSRSEIFLRNYPFSTFLPQVLVFKGESLFRLSRFSEAKSVLEKALSSAKDDKKLLIASSYWLARTCLSLKDLPSARNLFYKAASGSKENEKSKFFYASSLFYAGKTCVFQQDYFSAAPLFEYVIANGPFYSPEEYEEAAVLLVDSYVRTRQFEKVLKIYPSFAAISPPVNERITLYAGDCQAALGNYREAYDLYEKVLAGSERALVVSALQKAYALSSSHPAEIKKDPGEILSSVGKKFSDSSDIIDEFWLRLAVDSFESKNYPKAKTCLSSISENAAEPVRHIRAVYNAELILKEGGSEIPAAAEADKKSGGANANSRSVKNSGGESLSARALAAETYLLPVLKEYENDLAGLESGLYEDVLKRLARYSALRQDWDACFKYLSRIKKPDADSLYWKALAEYKTGSTAAAVSSLETEIEGSAAWKHSGESRLLYALVLSALGSGSDGKSGSADGKNGDPLEKALAVFSDLERDSLLSDRMRLNYVNILIRTGKNKEAAAAARLSPLSEAPYYAALADFNLGDWNSAIKEFSKYLSDKNAEPKYKAFAQFYIGYAQYRNSDFAASYKTLVAFAGQYPSHELTWNAYMTSAAAAVQSGNLKGAESSAEDALKISISPSKRRKASLLCAGIYSDTGQFEKAASLLKPYSVQRDEFAVQCRYELAQIYEKDKKIKEADLLYASITEDFPRSTLTEDALYRRGELYYAAKDYNAAVKRFEEYIRKFPSGRFYDAAMYFCAESLAALGFTDKAVLQYELFLSAMPESAYRYAAVKNLCSLYRHAGDYRSALAEANRLLSEYGRQAKDDKIDDQIKELERLVAGSDIKIVQKISEYENSGGLNTPAGRKAGTELAALYSKSPDMQEKAISLSAQLLAVQKKNLDSESLFAAKNAVLLASYRRRQEKNAESAKLYLDAASYYRMSADEDSAAAALYGAVEAFDASSQYGNAKETAALLEKLYPESAQNMGAKRIVEKYRM</sequence>
<evidence type="ECO:0000313" key="4">
    <source>
        <dbReference type="Proteomes" id="UP000671908"/>
    </source>
</evidence>
<dbReference type="SUPFAM" id="SSF48452">
    <property type="entry name" value="TPR-like"/>
    <property type="match status" value="3"/>
</dbReference>
<dbReference type="Gene3D" id="1.25.40.10">
    <property type="entry name" value="Tetratricopeptide repeat domain"/>
    <property type="match status" value="3"/>
</dbReference>
<evidence type="ECO:0000256" key="1">
    <source>
        <dbReference type="PROSITE-ProRule" id="PRU00339"/>
    </source>
</evidence>
<dbReference type="EMBL" id="CP054142">
    <property type="protein sequence ID" value="QTQ13425.1"/>
    <property type="molecule type" value="Genomic_DNA"/>
</dbReference>
<dbReference type="InterPro" id="IPR019734">
    <property type="entry name" value="TPR_rpt"/>
</dbReference>
<reference evidence="3 4" key="1">
    <citation type="journal article" date="2021" name="Microbiol. Resour. Announc.">
        <title>Complete Genome Sequences of Three Human Oral Treponema parvum Isolates.</title>
        <authorList>
            <person name="Zeng H."/>
            <person name="Watt R.M."/>
        </authorList>
    </citation>
    <scope>NUCLEOTIDE SEQUENCE [LARGE SCALE GENOMIC DNA]</scope>
    <source>
        <strain evidence="3 4">ATCC 700770</strain>
    </source>
</reference>
<feature type="region of interest" description="Disordered" evidence="2">
    <location>
        <begin position="393"/>
        <end position="413"/>
    </location>
</feature>
<dbReference type="AlphaFoldDB" id="A0A975IDW2"/>
<evidence type="ECO:0000313" key="3">
    <source>
        <dbReference type="EMBL" id="QTQ13425.1"/>
    </source>
</evidence>
<dbReference type="KEGG" id="tpav:HRQ91_02560"/>
<name>A0A975IDW2_9SPIR</name>
<keyword evidence="1" id="KW-0802">TPR repeat</keyword>
<organism evidence="3 4">
    <name type="scientific">Treponema parvum</name>
    <dbReference type="NCBI Taxonomy" id="138851"/>
    <lineage>
        <taxon>Bacteria</taxon>
        <taxon>Pseudomonadati</taxon>
        <taxon>Spirochaetota</taxon>
        <taxon>Spirochaetia</taxon>
        <taxon>Spirochaetales</taxon>
        <taxon>Treponemataceae</taxon>
        <taxon>Treponema</taxon>
    </lineage>
</organism>
<evidence type="ECO:0000256" key="2">
    <source>
        <dbReference type="SAM" id="MobiDB-lite"/>
    </source>
</evidence>
<dbReference type="RefSeq" id="WP_210120122.1">
    <property type="nucleotide sequence ID" value="NZ_CP054142.1"/>
</dbReference>
<dbReference type="PROSITE" id="PS50005">
    <property type="entry name" value="TPR"/>
    <property type="match status" value="1"/>
</dbReference>
<accession>A0A975IDW2</accession>
<protein>
    <submittedName>
        <fullName evidence="3">Tetratricopeptide repeat protein</fullName>
    </submittedName>
</protein>
<dbReference type="InterPro" id="IPR011990">
    <property type="entry name" value="TPR-like_helical_dom_sf"/>
</dbReference>
<keyword evidence="4" id="KW-1185">Reference proteome</keyword>
<dbReference type="Proteomes" id="UP000671908">
    <property type="component" value="Chromosome"/>
</dbReference>
<dbReference type="SMART" id="SM00028">
    <property type="entry name" value="TPR"/>
    <property type="match status" value="4"/>
</dbReference>
<proteinExistence type="predicted"/>
<feature type="repeat" description="TPR" evidence="1">
    <location>
        <begin position="779"/>
        <end position="812"/>
    </location>
</feature>